<dbReference type="FunFam" id="3.40.50.300:FF:000296">
    <property type="entry name" value="ATP-dependent DNA helicase RecQ"/>
    <property type="match status" value="1"/>
</dbReference>
<keyword evidence="6" id="KW-0067">ATP-binding</keyword>
<dbReference type="PANTHER" id="PTHR13710:SF153">
    <property type="entry name" value="RECQ-LIKE DNA HELICASE BLM"/>
    <property type="match status" value="1"/>
</dbReference>
<evidence type="ECO:0000313" key="17">
    <source>
        <dbReference type="Proteomes" id="UP000028821"/>
    </source>
</evidence>
<dbReference type="Pfam" id="PF00271">
    <property type="entry name" value="Helicase_C"/>
    <property type="match status" value="1"/>
</dbReference>
<feature type="domain" description="Helicase C-terminal" evidence="15">
    <location>
        <begin position="1219"/>
        <end position="1369"/>
    </location>
</feature>
<dbReference type="Gene3D" id="1.10.10.10">
    <property type="entry name" value="Winged helix-like DNA-binding domain superfamily/Winged helix DNA-binding domain"/>
    <property type="match status" value="1"/>
</dbReference>
<keyword evidence="8" id="KW-0413">Isomerase</keyword>
<keyword evidence="4" id="KW-0378">Hydrolase</keyword>
<dbReference type="GO" id="GO:0016787">
    <property type="term" value="F:hydrolase activity"/>
    <property type="evidence" value="ECO:0007669"/>
    <property type="project" value="UniProtKB-KW"/>
</dbReference>
<dbReference type="InterPro" id="IPR044876">
    <property type="entry name" value="HRDC_dom_sf"/>
</dbReference>
<dbReference type="GO" id="GO:0005737">
    <property type="term" value="C:cytoplasm"/>
    <property type="evidence" value="ECO:0007669"/>
    <property type="project" value="TreeGrafter"/>
</dbReference>
<dbReference type="GO" id="GO:0043138">
    <property type="term" value="F:3'-5' DNA helicase activity"/>
    <property type="evidence" value="ECO:0007669"/>
    <property type="project" value="UniProtKB-EC"/>
</dbReference>
<dbReference type="GO" id="GO:0005694">
    <property type="term" value="C:chromosome"/>
    <property type="evidence" value="ECO:0007669"/>
    <property type="project" value="TreeGrafter"/>
</dbReference>
<feature type="region of interest" description="Disordered" evidence="12">
    <location>
        <begin position="346"/>
        <end position="365"/>
    </location>
</feature>
<dbReference type="GO" id="GO:0005634">
    <property type="term" value="C:nucleus"/>
    <property type="evidence" value="ECO:0007669"/>
    <property type="project" value="UniProtKB-SubCell"/>
</dbReference>
<feature type="region of interest" description="Disordered" evidence="12">
    <location>
        <begin position="717"/>
        <end position="738"/>
    </location>
</feature>
<gene>
    <name evidence="16" type="ORF">TGMAS_264850</name>
</gene>
<evidence type="ECO:0000256" key="3">
    <source>
        <dbReference type="ARBA" id="ARBA00022741"/>
    </source>
</evidence>
<dbReference type="SMART" id="SM00487">
    <property type="entry name" value="DEXDc"/>
    <property type="match status" value="1"/>
</dbReference>
<evidence type="ECO:0000259" key="15">
    <source>
        <dbReference type="PROSITE" id="PS51194"/>
    </source>
</evidence>
<feature type="domain" description="Helicase ATP-binding" evidence="14">
    <location>
        <begin position="1021"/>
        <end position="1196"/>
    </location>
</feature>
<dbReference type="InterPro" id="IPR027417">
    <property type="entry name" value="P-loop_NTPase"/>
</dbReference>
<dbReference type="InterPro" id="IPR014001">
    <property type="entry name" value="Helicase_ATP-bd"/>
</dbReference>
<evidence type="ECO:0000256" key="7">
    <source>
        <dbReference type="ARBA" id="ARBA00023125"/>
    </source>
</evidence>
<feature type="compositionally biased region" description="Low complexity" evidence="12">
    <location>
        <begin position="1644"/>
        <end position="1653"/>
    </location>
</feature>
<feature type="domain" description="HRDC" evidence="13">
    <location>
        <begin position="1728"/>
        <end position="1812"/>
    </location>
</feature>
<feature type="compositionally biased region" description="Basic and acidic residues" evidence="12">
    <location>
        <begin position="27"/>
        <end position="40"/>
    </location>
</feature>
<feature type="compositionally biased region" description="Basic and acidic residues" evidence="12">
    <location>
        <begin position="498"/>
        <end position="507"/>
    </location>
</feature>
<feature type="region of interest" description="Disordered" evidence="12">
    <location>
        <begin position="1"/>
        <end position="20"/>
    </location>
</feature>
<dbReference type="PROSITE" id="PS51192">
    <property type="entry name" value="HELICASE_ATP_BIND_1"/>
    <property type="match status" value="1"/>
</dbReference>
<dbReference type="PANTHER" id="PTHR13710">
    <property type="entry name" value="DNA HELICASE RECQ FAMILY MEMBER"/>
    <property type="match status" value="1"/>
</dbReference>
<evidence type="ECO:0000313" key="16">
    <source>
        <dbReference type="EMBL" id="KFH05550.1"/>
    </source>
</evidence>
<evidence type="ECO:0000256" key="10">
    <source>
        <dbReference type="ARBA" id="ARBA00034617"/>
    </source>
</evidence>
<dbReference type="Gene3D" id="1.10.150.80">
    <property type="entry name" value="HRDC domain"/>
    <property type="match status" value="1"/>
</dbReference>
<dbReference type="GO" id="GO:0009378">
    <property type="term" value="F:four-way junction helicase activity"/>
    <property type="evidence" value="ECO:0007669"/>
    <property type="project" value="TreeGrafter"/>
</dbReference>
<evidence type="ECO:0000256" key="8">
    <source>
        <dbReference type="ARBA" id="ARBA00023235"/>
    </source>
</evidence>
<feature type="compositionally biased region" description="Basic and acidic residues" evidence="12">
    <location>
        <begin position="88"/>
        <end position="111"/>
    </location>
</feature>
<feature type="compositionally biased region" description="Basic and acidic residues" evidence="12">
    <location>
        <begin position="62"/>
        <end position="75"/>
    </location>
</feature>
<feature type="compositionally biased region" description="Basic and acidic residues" evidence="12">
    <location>
        <begin position="1687"/>
        <end position="1721"/>
    </location>
</feature>
<evidence type="ECO:0000256" key="11">
    <source>
        <dbReference type="ARBA" id="ARBA00034808"/>
    </source>
</evidence>
<comment type="caution">
    <text evidence="16">The sequence shown here is derived from an EMBL/GenBank/DDBJ whole genome shotgun (WGS) entry which is preliminary data.</text>
</comment>
<dbReference type="VEuPathDB" id="ToxoDB:TGMAS_264850"/>
<dbReference type="EMBL" id="AEXC02002390">
    <property type="protein sequence ID" value="KFH05550.1"/>
    <property type="molecule type" value="Genomic_DNA"/>
</dbReference>
<dbReference type="SUPFAM" id="SSF52540">
    <property type="entry name" value="P-loop containing nucleoside triphosphate hydrolases"/>
    <property type="match status" value="1"/>
</dbReference>
<accession>A0A086PYW8</accession>
<feature type="region of interest" description="Disordered" evidence="12">
    <location>
        <begin position="373"/>
        <end position="556"/>
    </location>
</feature>
<dbReference type="EC" id="5.6.2.4" evidence="11"/>
<comment type="subcellular location">
    <subcellularLocation>
        <location evidence="1">Nucleus</location>
    </subcellularLocation>
</comment>
<keyword evidence="3" id="KW-0547">Nucleotide-binding</keyword>
<dbReference type="CDD" id="cd18794">
    <property type="entry name" value="SF2_C_RecQ"/>
    <property type="match status" value="1"/>
</dbReference>
<evidence type="ECO:0000256" key="4">
    <source>
        <dbReference type="ARBA" id="ARBA00022801"/>
    </source>
</evidence>
<evidence type="ECO:0000256" key="1">
    <source>
        <dbReference type="ARBA" id="ARBA00004123"/>
    </source>
</evidence>
<dbReference type="SMART" id="SM00490">
    <property type="entry name" value="HELICc"/>
    <property type="match status" value="1"/>
</dbReference>
<evidence type="ECO:0000259" key="14">
    <source>
        <dbReference type="PROSITE" id="PS51192"/>
    </source>
</evidence>
<evidence type="ECO:0000256" key="9">
    <source>
        <dbReference type="ARBA" id="ARBA00023242"/>
    </source>
</evidence>
<dbReference type="InterPro" id="IPR002121">
    <property type="entry name" value="HRDC_dom"/>
</dbReference>
<feature type="region of interest" description="Disordered" evidence="12">
    <location>
        <begin position="570"/>
        <end position="608"/>
    </location>
</feature>
<feature type="compositionally biased region" description="Basic and acidic residues" evidence="12">
    <location>
        <begin position="1"/>
        <end position="12"/>
    </location>
</feature>
<feature type="compositionally biased region" description="Polar residues" evidence="12">
    <location>
        <begin position="529"/>
        <end position="550"/>
    </location>
</feature>
<evidence type="ECO:0000256" key="5">
    <source>
        <dbReference type="ARBA" id="ARBA00022806"/>
    </source>
</evidence>
<protein>
    <recommendedName>
        <fullName evidence="11">DNA 3'-5' helicase</fullName>
        <ecNumber evidence="11">5.6.2.4</ecNumber>
    </recommendedName>
</protein>
<sequence>MDWMEQVEREVDGDGDSLCEEDRWRGASACERRGAGERQGRQRGRRPTAAKANGSSKRKAARKGEEAPTKQERGARLAFEATTGRGGPRSDVERAGVRVDDETEERKRGEQEAGGAKQETKGEEKEADRQAGEKSLSTKKVATAGEERRCKQGGRRGRNQQGMDKGRIRLRNMNEKKSCRGKQTCVRRKSSQKKLCNSSTVEKPVRVTRRAGDSQTPQRRKGFLLEERVRCLSFASFCKTFYTLAAVDKLGVSEGSSSGASGELLTSMYQVKRMLQQQQFSRLREPVSSPLLSDQPPRVISVSSLAALSGSSHLSGCLPASTASLPASSAASSPAVASSFRPAAFASSASPSKSRPPRHSTCLLVDPQAPAAGGLASGQSLPPGAQLAGVSAAVGSAPPETSRPGASETRKRGRDEAGSSRGEGKAKSRRRVKRNREELAGSAYGESESAAASPTSQPPPGIRGRAKKETEGHVGWKAEAPTRQPRARGSQSHQGRNGQKERREKETGGSSQRRQRILSGEARRKAGGSVQQAKSSASQDKGRTGATSWKQDTEVDPNRFSFCDAHRCSSSDSTLSSSVSAFSSSPPSFSSGAVPPETGGAWKARGPSRDIEVLPSGLRCNLKSQLASLFSSSASSSLLASLSSPSSSSRTPCSSPHMSSSFMPCLAPSASAGPPSSWAASESASLSRYRALPASLLGGLLGPAGLARARAEEARDRRLQAARAKAQKTSRGDTHDDARKPVMAPLTVEAFARLYRDCLSGRLPAAPPVGVSPRLRSRPLNAAGSASPGRLAAAGEDAEGGEAKLETRDVLQELLQQARSKAEQRKRARMEALERQREEALRLERARKHEEEARDLDAATSQAPQPSHPSAVSSRPRENLGAAQEPREKRLLVGLHAGEAGAAPESRLAEEVDLFAEKDDSGASRWAREGQLHAGSFASSSSPSVAFPDSASSAVGSASFKHNSRVGPEDYDAWASGSVRVNTVSRNWEAERGFEWDEAVRACNEKVFGNRAFRPMQRAIINAVLSQRDVFVMMPTGGGKSLCFQLPAIVSGGVTVVVMPLVSLITDQLEQMQLLNVGCRAFAANQPWEEQKAVYDELRRGTGEIHLLLVTPEKLKGSSLLRSCLHELNREGCLDRFAIDEAHCVSQWGNDFRPDYRQLQSLREEYPNVPLVALTATATKAVLQDVVTQLRMREPVVFQGSFDRPNLRYEVRPKVPRRIVEDIAATIKTEFHGLSGIVYCLSRRECERVAEGLQRHAGISAGFYHAQLDAEKREEIQRDWMNDDIKVIVATLAFGMGINKRDVKFVIHCAMPKCLENFYQESGRAGRNGEEASCILFYNYHDKQRQSHLIQLNSNEAGASGARRQADGQASRNEENLLRMLAYCEEEEECRRRFILRHFGEDFRGACTVACDNCRRRATRAGPPRVLRCAEEVSQILEFVRRCKADYPSFPLTLSSLRDLLLGKRNTRRGADVERLPHFGFLAKKKWSAETTFCLLKRLIIHQVLHERCVTTGSGGSSGFSGFTAYIDLGRQAGQASSCVSALTLPLAGPENAREEKRMPSPRFVTNGSKRRLGDGDGLQLAKKRRQAPQGDRRLFGDSSASPAFLASRSPPSSMRTAGGGEVEETSDLHALSGGSHNSSGVESRSALSAASREPQRHERGRPVASSLASESCEFEGETEAGRWGGGRREEAHGESRRQGERDEREKEEEKNRKREGEVAQHRVCLSEAHRHELKGKLQVLRKESAKVYGIKNSSSIVSLQGLEQMVAHLPTSREALEALELPDFKSQYKLNKYSSVFTDAIRQYVAEHHLGSCVSSGKVAASGLGPGSATGGSYFVNRMKQLTEASRESYIQVGGGCASSGEGSVWLDSEWIRPMSLAQRLGDRALSMHAKDSSAPPMRGGEDASGVWISKSPPRSIHVSLPSAASSSEGRDRHPARSGQLETGVTGCHLGENGRGAASRYFAESNRDHKLRGVTSIFNNPLPHNPAWTYAANTETPESVYVSRSASHVSVEEIDEFAYVQGQRT</sequence>
<feature type="compositionally biased region" description="Low complexity" evidence="12">
    <location>
        <begin position="440"/>
        <end position="455"/>
    </location>
</feature>
<name>A0A086PYW8_TOXGO</name>
<feature type="compositionally biased region" description="Basic and acidic residues" evidence="12">
    <location>
        <begin position="408"/>
        <end position="426"/>
    </location>
</feature>
<dbReference type="Pfam" id="PF16124">
    <property type="entry name" value="RecQ_Zn_bind"/>
    <property type="match status" value="1"/>
</dbReference>
<dbReference type="InterPro" id="IPR011545">
    <property type="entry name" value="DEAD/DEAH_box_helicase_dom"/>
</dbReference>
<dbReference type="CDD" id="cd17920">
    <property type="entry name" value="DEXHc_RecQ"/>
    <property type="match status" value="1"/>
</dbReference>
<comment type="similarity">
    <text evidence="2">Belongs to the helicase family. RecQ subfamily.</text>
</comment>
<comment type="catalytic activity">
    <reaction evidence="10">
        <text>Couples ATP hydrolysis with the unwinding of duplex DNA by translocating in the 3'-5' direction.</text>
        <dbReference type="EC" id="5.6.2.4"/>
    </reaction>
</comment>
<feature type="region of interest" description="Disordered" evidence="12">
    <location>
        <begin position="763"/>
        <end position="803"/>
    </location>
</feature>
<dbReference type="GO" id="GO:0005524">
    <property type="term" value="F:ATP binding"/>
    <property type="evidence" value="ECO:0007669"/>
    <property type="project" value="UniProtKB-KW"/>
</dbReference>
<dbReference type="FunFam" id="3.40.50.300:FF:001975">
    <property type="entry name" value="ATP-dependent DNA helicase"/>
    <property type="match status" value="1"/>
</dbReference>
<keyword evidence="7" id="KW-0238">DNA-binding</keyword>
<proteinExistence type="inferred from homology"/>
<keyword evidence="5" id="KW-0347">Helicase</keyword>
<dbReference type="OrthoDB" id="332471at2759"/>
<dbReference type="InterPro" id="IPR036388">
    <property type="entry name" value="WH-like_DNA-bd_sf"/>
</dbReference>
<evidence type="ECO:0000259" key="13">
    <source>
        <dbReference type="PROSITE" id="PS50967"/>
    </source>
</evidence>
<feature type="region of interest" description="Disordered" evidence="12">
    <location>
        <begin position="848"/>
        <end position="884"/>
    </location>
</feature>
<dbReference type="Proteomes" id="UP000028821">
    <property type="component" value="Unassembled WGS sequence"/>
</dbReference>
<dbReference type="InterPro" id="IPR004589">
    <property type="entry name" value="DNA_helicase_ATP-dep_RecQ"/>
</dbReference>
<dbReference type="PROSITE" id="PS50967">
    <property type="entry name" value="HRDC"/>
    <property type="match status" value="1"/>
</dbReference>
<evidence type="ECO:0000256" key="2">
    <source>
        <dbReference type="ARBA" id="ARBA00005446"/>
    </source>
</evidence>
<dbReference type="Pfam" id="PF00270">
    <property type="entry name" value="DEAD"/>
    <property type="match status" value="1"/>
</dbReference>
<organism evidence="16 17">
    <name type="scientific">Toxoplasma gondii MAS</name>
    <dbReference type="NCBI Taxonomy" id="943118"/>
    <lineage>
        <taxon>Eukaryota</taxon>
        <taxon>Sar</taxon>
        <taxon>Alveolata</taxon>
        <taxon>Apicomplexa</taxon>
        <taxon>Conoidasida</taxon>
        <taxon>Coccidia</taxon>
        <taxon>Eucoccidiorida</taxon>
        <taxon>Eimeriorina</taxon>
        <taxon>Sarcocystidae</taxon>
        <taxon>Toxoplasma</taxon>
    </lineage>
</organism>
<feature type="region of interest" description="Disordered" evidence="12">
    <location>
        <begin position="27"/>
        <end position="168"/>
    </location>
</feature>
<dbReference type="GO" id="GO:0000724">
    <property type="term" value="P:double-strand break repair via homologous recombination"/>
    <property type="evidence" value="ECO:0007669"/>
    <property type="project" value="TreeGrafter"/>
</dbReference>
<dbReference type="Gene3D" id="3.40.50.300">
    <property type="entry name" value="P-loop containing nucleotide triphosphate hydrolases"/>
    <property type="match status" value="2"/>
</dbReference>
<feature type="compositionally biased region" description="Basic and acidic residues" evidence="12">
    <location>
        <begin position="848"/>
        <end position="857"/>
    </location>
</feature>
<dbReference type="InterPro" id="IPR032284">
    <property type="entry name" value="RecQ_Zn-bd"/>
</dbReference>
<feature type="region of interest" description="Disordered" evidence="12">
    <location>
        <begin position="1550"/>
        <end position="1721"/>
    </location>
</feature>
<dbReference type="InterPro" id="IPR001650">
    <property type="entry name" value="Helicase_C-like"/>
</dbReference>
<dbReference type="PROSITE" id="PS51194">
    <property type="entry name" value="HELICASE_CTER"/>
    <property type="match status" value="1"/>
</dbReference>
<feature type="compositionally biased region" description="Basic and acidic residues" evidence="12">
    <location>
        <begin position="467"/>
        <end position="476"/>
    </location>
</feature>
<evidence type="ECO:0000256" key="6">
    <source>
        <dbReference type="ARBA" id="ARBA00022840"/>
    </source>
</evidence>
<feature type="compositionally biased region" description="Polar residues" evidence="12">
    <location>
        <begin position="859"/>
        <end position="873"/>
    </location>
</feature>
<feature type="compositionally biased region" description="Basic and acidic residues" evidence="12">
    <location>
        <begin position="118"/>
        <end position="132"/>
    </location>
</feature>
<dbReference type="GO" id="GO:0003677">
    <property type="term" value="F:DNA binding"/>
    <property type="evidence" value="ECO:0007669"/>
    <property type="project" value="UniProtKB-KW"/>
</dbReference>
<dbReference type="NCBIfam" id="TIGR00614">
    <property type="entry name" value="recQ_fam"/>
    <property type="match status" value="1"/>
</dbReference>
<evidence type="ECO:0000256" key="12">
    <source>
        <dbReference type="SAM" id="MobiDB-lite"/>
    </source>
</evidence>
<feature type="compositionally biased region" description="Low complexity" evidence="12">
    <location>
        <begin position="570"/>
        <end position="591"/>
    </location>
</feature>
<reference evidence="16 17" key="1">
    <citation type="submission" date="2014-04" db="EMBL/GenBank/DDBJ databases">
        <authorList>
            <person name="Sibley D."/>
            <person name="Venepally P."/>
            <person name="Karamycheva S."/>
            <person name="Hadjithomas M."/>
            <person name="Khan A."/>
            <person name="Brunk B."/>
            <person name="Roos D."/>
            <person name="Caler E."/>
            <person name="Lorenzi H."/>
        </authorList>
    </citation>
    <scope>NUCLEOTIDE SEQUENCE [LARGE SCALE GENOMIC DNA]</scope>
    <source>
        <strain evidence="16 17">MAS</strain>
    </source>
</reference>
<feature type="region of interest" description="Disordered" evidence="12">
    <location>
        <begin position="1890"/>
        <end position="1950"/>
    </location>
</feature>
<keyword evidence="9" id="KW-0539">Nucleus</keyword>